<dbReference type="PRINTS" id="PR00702">
    <property type="entry name" value="ACRIFLAVINRP"/>
</dbReference>
<dbReference type="RefSeq" id="WP_019690931.1">
    <property type="nucleotide sequence ID" value="NZ_AFOY02000015.1"/>
</dbReference>
<proteinExistence type="predicted"/>
<feature type="transmembrane region" description="Helical" evidence="1">
    <location>
        <begin position="884"/>
        <end position="906"/>
    </location>
</feature>
<keyword evidence="1" id="KW-1133">Transmembrane helix</keyword>
<dbReference type="GO" id="GO:0005886">
    <property type="term" value="C:plasma membrane"/>
    <property type="evidence" value="ECO:0007669"/>
    <property type="project" value="TreeGrafter"/>
</dbReference>
<dbReference type="SUPFAM" id="SSF82866">
    <property type="entry name" value="Multidrug efflux transporter AcrB transmembrane domain"/>
    <property type="match status" value="2"/>
</dbReference>
<dbReference type="HOGENOM" id="CLU_002755_1_2_6"/>
<dbReference type="Gene3D" id="1.20.1640.10">
    <property type="entry name" value="Multidrug efflux transporter AcrB transmembrane domain"/>
    <property type="match status" value="2"/>
</dbReference>
<dbReference type="EMBL" id="AFOY02000015">
    <property type="protein sequence ID" value="EXF92861.1"/>
    <property type="molecule type" value="Genomic_DNA"/>
</dbReference>
<dbReference type="eggNOG" id="COG0841">
    <property type="taxonomic scope" value="Bacteria"/>
</dbReference>
<feature type="transmembrane region" description="Helical" evidence="1">
    <location>
        <begin position="434"/>
        <end position="453"/>
    </location>
</feature>
<dbReference type="Gene3D" id="3.30.2090.10">
    <property type="entry name" value="Multidrug efflux transporter AcrB TolC docking domain, DN and DC subdomains"/>
    <property type="match status" value="2"/>
</dbReference>
<name>A0A010RJR4_PSEFL</name>
<feature type="transmembrane region" description="Helical" evidence="1">
    <location>
        <begin position="465"/>
        <end position="487"/>
    </location>
</feature>
<dbReference type="Proteomes" id="UP000022611">
    <property type="component" value="Unassembled WGS sequence"/>
</dbReference>
<evidence type="ECO:0000313" key="3">
    <source>
        <dbReference type="Proteomes" id="UP000022611"/>
    </source>
</evidence>
<feature type="transmembrane region" description="Helical" evidence="1">
    <location>
        <begin position="16"/>
        <end position="33"/>
    </location>
</feature>
<dbReference type="SUPFAM" id="SSF82714">
    <property type="entry name" value="Multidrug efflux transporter AcrB TolC docking domain, DN and DC subdomains"/>
    <property type="match status" value="2"/>
</dbReference>
<dbReference type="Gene3D" id="3.30.70.1440">
    <property type="entry name" value="Multidrug efflux transporter AcrB pore domain"/>
    <property type="match status" value="1"/>
</dbReference>
<organism evidence="2 3">
    <name type="scientific">Pseudomonas fluorescens HK44</name>
    <dbReference type="NCBI Taxonomy" id="1042209"/>
    <lineage>
        <taxon>Bacteria</taxon>
        <taxon>Pseudomonadati</taxon>
        <taxon>Pseudomonadota</taxon>
        <taxon>Gammaproteobacteria</taxon>
        <taxon>Pseudomonadales</taxon>
        <taxon>Pseudomonadaceae</taxon>
        <taxon>Pseudomonas</taxon>
    </lineage>
</organism>
<protein>
    <submittedName>
        <fullName evidence="2">Multidrug transporter</fullName>
    </submittedName>
</protein>
<dbReference type="Pfam" id="PF00873">
    <property type="entry name" value="ACR_tran"/>
    <property type="match status" value="1"/>
</dbReference>
<dbReference type="SUPFAM" id="SSF82693">
    <property type="entry name" value="Multidrug efflux transporter AcrB pore domain, PN1, PN2, PC1 and PC2 subdomains"/>
    <property type="match status" value="3"/>
</dbReference>
<dbReference type="InterPro" id="IPR001036">
    <property type="entry name" value="Acrflvin-R"/>
</dbReference>
<dbReference type="GO" id="GO:0042910">
    <property type="term" value="F:xenobiotic transmembrane transporter activity"/>
    <property type="evidence" value="ECO:0007669"/>
    <property type="project" value="TreeGrafter"/>
</dbReference>
<feature type="transmembrane region" description="Helical" evidence="1">
    <location>
        <begin position="986"/>
        <end position="1010"/>
    </location>
</feature>
<reference evidence="2 3" key="1">
    <citation type="journal article" date="2011" name="J. Bacteriol.">
        <title>Draft genome sequence of the polycyclic aromatic hydrocarbon-degrading, genetically engineered bioluminescent bioreporter Pseudomonas fluorescens HK44.</title>
        <authorList>
            <person name="Chauhan A."/>
            <person name="Layton A.C."/>
            <person name="Williams D.E."/>
            <person name="Smartt A.E."/>
            <person name="Ripp S."/>
            <person name="Karpinets T.V."/>
            <person name="Brown S.D."/>
            <person name="Sayler G.S."/>
        </authorList>
    </citation>
    <scope>NUCLEOTIDE SEQUENCE [LARGE SCALE GENOMIC DNA]</scope>
    <source>
        <strain evidence="2 3">HK44</strain>
    </source>
</reference>
<dbReference type="OrthoDB" id="9757940at2"/>
<feature type="transmembrane region" description="Helical" evidence="1">
    <location>
        <begin position="526"/>
        <end position="546"/>
    </location>
</feature>
<keyword evidence="1" id="KW-0472">Membrane</keyword>
<evidence type="ECO:0000313" key="2">
    <source>
        <dbReference type="EMBL" id="EXF92861.1"/>
    </source>
</evidence>
<dbReference type="InterPro" id="IPR027463">
    <property type="entry name" value="AcrB_DN_DC_subdom"/>
</dbReference>
<dbReference type="PATRIC" id="fig|1042209.11.peg.3132"/>
<feature type="transmembrane region" description="Helical" evidence="1">
    <location>
        <begin position="337"/>
        <end position="355"/>
    </location>
</feature>
<dbReference type="Gene3D" id="3.30.70.1320">
    <property type="entry name" value="Multidrug efflux transporter AcrB pore domain like"/>
    <property type="match status" value="1"/>
</dbReference>
<gene>
    <name evidence="2" type="ORF">HK44_003895</name>
</gene>
<feature type="transmembrane region" description="Helical" evidence="1">
    <location>
        <begin position="362"/>
        <end position="383"/>
    </location>
</feature>
<dbReference type="AlphaFoldDB" id="A0A010RJR4"/>
<keyword evidence="1" id="KW-0812">Transmembrane</keyword>
<feature type="transmembrane region" description="Helical" evidence="1">
    <location>
        <begin position="961"/>
        <end position="980"/>
    </location>
</feature>
<dbReference type="Gene3D" id="3.30.70.1430">
    <property type="entry name" value="Multidrug efflux transporter AcrB pore domain"/>
    <property type="match status" value="2"/>
</dbReference>
<dbReference type="PANTHER" id="PTHR32063">
    <property type="match status" value="1"/>
</dbReference>
<comment type="caution">
    <text evidence="2">The sequence shown here is derived from an EMBL/GenBank/DDBJ whole genome shotgun (WGS) entry which is preliminary data.</text>
</comment>
<sequence length="1028" mass="111866">MSGFNLSALAVRERSITLFLILLISVGGLYAFFKLGRAEDPAFTIKQMTVVTTWPGATAQEMQDQVVEKLEKRMQELRWYDRTETFTRPGLAFTTVYLLDSTPPSAVQEEFYQARKKVLDEQKGLPPGVIGPMVNDEYSDVTFALYALKAKGEPQRLVVREAESLRQRLLHVAGVKKVNIIGEQAERIFVELSYERLATLGISARDIFSALNTQNMITPAGSVEAKGPQVFIRLDGAFDDLQKIRNTPLTVQGRTLKLSDVAEVKRGYEDPATFLVRNNGEPALLLGVVMRDGWNGLDLGKSLDAEATAINEQMPLGMSLTKVTDQAVNIGASVNEFMVKFFAALGVVLLVCFLSMGWRVGVVVAAAVPLTLAAVFIVMAATGKDFDRITLGSLILALGLLVDDAIIAIEMMVVKMEEGYDRIKASAYAWSHTAAPMLSGTLVTAIGFMPNGFAKSTAGEYTANMFWIVGIALITSWVVAVVFTPYLGVKLLPQIKVPEGGHTAIYGAPNYQRFRRLLGSVIRRKGLVATSVVGLFVVAILGMGVVKKQFFPTSDRPEVLVEVQMPYGTSIEQTDVAAAKVEAWLAQQPEAKILTAYIGQGAPRFYLAMAPELPDPSFAKIVVLTASQQEREALKLRLRQAAADGLAPEARVRVTQLVFGPYSPYPVAFRVMGADPAVLRDIAAQVREVMTASPMMRTVNTDLGERAPALHLTLDQDRLQAFGLTSTDVAQQLQFLLTGVPVTEVREDIRSVQVVARSAGETRLDPSKIAAFTLTGAQGQRVSLSQVGAVDVRMEEPILRRRDRTPTITVRGDVAEGLQPPDVSNALITQLQPIIEKLPAGYRIEFAGSIEESGKANKALLPLFPIMIALMLLTIIIQVRSMSAMMMVFATAPLGLIGVVPILLLFQQPFGINALVGLIALSGILMRNTLILIGQIHSNEQAGLSPYNAVVEATVQRARPVILTALAAMLAFIPLTHSVFWGTLAYTLIGGTFAGTVLTLVFLPAMYALWFKIKSEASQEFSTHVRPV</sequence>
<dbReference type="PANTHER" id="PTHR32063:SF18">
    <property type="entry name" value="CATION EFFLUX SYSTEM PROTEIN"/>
    <property type="match status" value="1"/>
</dbReference>
<feature type="transmembrane region" description="Helical" evidence="1">
    <location>
        <begin position="389"/>
        <end position="413"/>
    </location>
</feature>
<feature type="transmembrane region" description="Helical" evidence="1">
    <location>
        <begin position="859"/>
        <end position="877"/>
    </location>
</feature>
<evidence type="ECO:0000256" key="1">
    <source>
        <dbReference type="SAM" id="Phobius"/>
    </source>
</evidence>
<accession>A0A010RJR4</accession>
<feature type="transmembrane region" description="Helical" evidence="1">
    <location>
        <begin position="912"/>
        <end position="933"/>
    </location>
</feature>